<name>A0A2N9JNC3_9ACTN</name>
<proteinExistence type="predicted"/>
<dbReference type="AlphaFoldDB" id="A0A2N9JNC3"/>
<organism evidence="3 4">
    <name type="scientific">Micropruina glycogenica</name>
    <dbReference type="NCBI Taxonomy" id="75385"/>
    <lineage>
        <taxon>Bacteria</taxon>
        <taxon>Bacillati</taxon>
        <taxon>Actinomycetota</taxon>
        <taxon>Actinomycetes</taxon>
        <taxon>Propionibacteriales</taxon>
        <taxon>Nocardioidaceae</taxon>
        <taxon>Micropruina</taxon>
    </lineage>
</organism>
<gene>
    <name evidence="3" type="ORF">MPLG2_3937</name>
</gene>
<evidence type="ECO:0000313" key="3">
    <source>
        <dbReference type="EMBL" id="SPD88967.1"/>
    </source>
</evidence>
<feature type="transmembrane region" description="Helical" evidence="2">
    <location>
        <begin position="34"/>
        <end position="55"/>
    </location>
</feature>
<evidence type="ECO:0000256" key="2">
    <source>
        <dbReference type="SAM" id="Phobius"/>
    </source>
</evidence>
<reference evidence="3 4" key="1">
    <citation type="submission" date="2018-02" db="EMBL/GenBank/DDBJ databases">
        <authorList>
            <person name="Cohen D.B."/>
            <person name="Kent A.D."/>
        </authorList>
    </citation>
    <scope>NUCLEOTIDE SEQUENCE [LARGE SCALE GENOMIC DNA]</scope>
    <source>
        <strain evidence="3">1</strain>
    </source>
</reference>
<keyword evidence="2" id="KW-0472">Membrane</keyword>
<accession>A0A2N9JNC3</accession>
<protein>
    <recommendedName>
        <fullName evidence="5">DUF4307 domain-containing protein</fullName>
    </recommendedName>
</protein>
<dbReference type="InterPro" id="IPR025443">
    <property type="entry name" value="DUF4307"/>
</dbReference>
<keyword evidence="2" id="KW-0812">Transmembrane</keyword>
<feature type="region of interest" description="Disordered" evidence="1">
    <location>
        <begin position="1"/>
        <end position="21"/>
    </location>
</feature>
<evidence type="ECO:0000256" key="1">
    <source>
        <dbReference type="SAM" id="MobiDB-lite"/>
    </source>
</evidence>
<feature type="compositionally biased region" description="Polar residues" evidence="1">
    <location>
        <begin position="1"/>
        <end position="15"/>
    </location>
</feature>
<dbReference type="KEGG" id="mgg:MPLG2_3937"/>
<dbReference type="EMBL" id="LT985188">
    <property type="protein sequence ID" value="SPD88967.1"/>
    <property type="molecule type" value="Genomic_DNA"/>
</dbReference>
<evidence type="ECO:0000313" key="4">
    <source>
        <dbReference type="Proteomes" id="UP000238164"/>
    </source>
</evidence>
<keyword evidence="2" id="KW-1133">Transmembrane helix</keyword>
<evidence type="ECO:0008006" key="5">
    <source>
        <dbReference type="Google" id="ProtNLM"/>
    </source>
</evidence>
<dbReference type="Proteomes" id="UP000238164">
    <property type="component" value="Chromosome 1"/>
</dbReference>
<keyword evidence="4" id="KW-1185">Reference proteome</keyword>
<dbReference type="Pfam" id="PF14155">
    <property type="entry name" value="DUF4307"/>
    <property type="match status" value="1"/>
</dbReference>
<sequence>MAAASTGRTGQNDRVTITEADRERVRRRYPKQRFSPAVLAVLGLVVLALVAYVVWVATSRANPQVSGRIDTFAVVSDNEMTATLTVDRPDPSVAAKCFVIVQAVTYDRVGELWVQVPPGTERLTTVPVSVRTFKRGTAITVESCGPAT</sequence>